<evidence type="ECO:0000256" key="1">
    <source>
        <dbReference type="SAM" id="MobiDB-lite"/>
    </source>
</evidence>
<feature type="chain" id="PRO_5022835847" description="Secreted protein" evidence="2">
    <location>
        <begin position="28"/>
        <end position="151"/>
    </location>
</feature>
<feature type="region of interest" description="Disordered" evidence="1">
    <location>
        <begin position="44"/>
        <end position="85"/>
    </location>
</feature>
<keyword evidence="2" id="KW-0732">Signal</keyword>
<accession>A0A5C5G5H9</accession>
<evidence type="ECO:0000313" key="3">
    <source>
        <dbReference type="EMBL" id="TNY23759.1"/>
    </source>
</evidence>
<sequence>MSNATKACAHCSLTIAVSLLVVSLSLGCGSRSLRLTHWYGRRGVHRGRSSPKTADTLVWKTRSASRQVKPKEETIPKPRSRRPRGCCPRLEDTAACKESGEDICRGKRAQSVTLLPSSRWDSCSWLARDTASRAGFVEWDQKTKVSSSARG</sequence>
<dbReference type="Proteomes" id="UP000311382">
    <property type="component" value="Unassembled WGS sequence"/>
</dbReference>
<organism evidence="3 4">
    <name type="scientific">Rhodotorula diobovata</name>
    <dbReference type="NCBI Taxonomy" id="5288"/>
    <lineage>
        <taxon>Eukaryota</taxon>
        <taxon>Fungi</taxon>
        <taxon>Dikarya</taxon>
        <taxon>Basidiomycota</taxon>
        <taxon>Pucciniomycotina</taxon>
        <taxon>Microbotryomycetes</taxon>
        <taxon>Sporidiobolales</taxon>
        <taxon>Sporidiobolaceae</taxon>
        <taxon>Rhodotorula</taxon>
    </lineage>
</organism>
<evidence type="ECO:0000256" key="2">
    <source>
        <dbReference type="SAM" id="SignalP"/>
    </source>
</evidence>
<dbReference type="AlphaFoldDB" id="A0A5C5G5H9"/>
<keyword evidence="4" id="KW-1185">Reference proteome</keyword>
<protein>
    <recommendedName>
        <fullName evidence="5">Secreted protein</fullName>
    </recommendedName>
</protein>
<evidence type="ECO:0008006" key="5">
    <source>
        <dbReference type="Google" id="ProtNLM"/>
    </source>
</evidence>
<feature type="signal peptide" evidence="2">
    <location>
        <begin position="1"/>
        <end position="27"/>
    </location>
</feature>
<name>A0A5C5G5H9_9BASI</name>
<gene>
    <name evidence="3" type="ORF">DMC30DRAFT_278838</name>
</gene>
<proteinExistence type="predicted"/>
<evidence type="ECO:0000313" key="4">
    <source>
        <dbReference type="Proteomes" id="UP000311382"/>
    </source>
</evidence>
<comment type="caution">
    <text evidence="3">The sequence shown here is derived from an EMBL/GenBank/DDBJ whole genome shotgun (WGS) entry which is preliminary data.</text>
</comment>
<dbReference type="EMBL" id="SOZI01000008">
    <property type="protein sequence ID" value="TNY23759.1"/>
    <property type="molecule type" value="Genomic_DNA"/>
</dbReference>
<dbReference type="PROSITE" id="PS51257">
    <property type="entry name" value="PROKAR_LIPOPROTEIN"/>
    <property type="match status" value="1"/>
</dbReference>
<reference evidence="3 4" key="1">
    <citation type="submission" date="2019-03" db="EMBL/GenBank/DDBJ databases">
        <title>Rhodosporidium diobovatum UCD-FST 08-225 genome sequencing, assembly, and annotation.</title>
        <authorList>
            <person name="Fakankun I.U."/>
            <person name="Fristensky B."/>
            <person name="Levin D.B."/>
        </authorList>
    </citation>
    <scope>NUCLEOTIDE SEQUENCE [LARGE SCALE GENOMIC DNA]</scope>
    <source>
        <strain evidence="3 4">UCD-FST 08-225</strain>
    </source>
</reference>